<comment type="caution">
    <text evidence="1">The sequence shown here is derived from an EMBL/GenBank/DDBJ whole genome shotgun (WGS) entry which is preliminary data.</text>
</comment>
<evidence type="ECO:0000313" key="1">
    <source>
        <dbReference type="EMBL" id="MFD2164093.1"/>
    </source>
</evidence>
<dbReference type="SUPFAM" id="SSF50998">
    <property type="entry name" value="Quinoprotein alcohol dehydrogenase-like"/>
    <property type="match status" value="1"/>
</dbReference>
<reference evidence="2" key="1">
    <citation type="journal article" date="2019" name="Int. J. Syst. Evol. Microbiol.">
        <title>The Global Catalogue of Microorganisms (GCM) 10K type strain sequencing project: providing services to taxonomists for standard genome sequencing and annotation.</title>
        <authorList>
            <consortium name="The Broad Institute Genomics Platform"/>
            <consortium name="The Broad Institute Genome Sequencing Center for Infectious Disease"/>
            <person name="Wu L."/>
            <person name="Ma J."/>
        </authorList>
    </citation>
    <scope>NUCLEOTIDE SEQUENCE [LARGE SCALE GENOMIC DNA]</scope>
    <source>
        <strain evidence="2">KCTC 42217</strain>
    </source>
</reference>
<dbReference type="Proteomes" id="UP001597387">
    <property type="component" value="Unassembled WGS sequence"/>
</dbReference>
<organism evidence="1 2">
    <name type="scientific">Paradesertivirga mongoliensis</name>
    <dbReference type="NCBI Taxonomy" id="2100740"/>
    <lineage>
        <taxon>Bacteria</taxon>
        <taxon>Pseudomonadati</taxon>
        <taxon>Bacteroidota</taxon>
        <taxon>Sphingobacteriia</taxon>
        <taxon>Sphingobacteriales</taxon>
        <taxon>Sphingobacteriaceae</taxon>
        <taxon>Paradesertivirga</taxon>
    </lineage>
</organism>
<dbReference type="EMBL" id="JBHUHZ010000003">
    <property type="protein sequence ID" value="MFD2164093.1"/>
    <property type="molecule type" value="Genomic_DNA"/>
</dbReference>
<proteinExistence type="predicted"/>
<evidence type="ECO:0000313" key="2">
    <source>
        <dbReference type="Proteomes" id="UP001597387"/>
    </source>
</evidence>
<keyword evidence="2" id="KW-1185">Reference proteome</keyword>
<dbReference type="Gene3D" id="2.130.10.10">
    <property type="entry name" value="YVTN repeat-like/Quinoprotein amine dehydrogenase"/>
    <property type="match status" value="1"/>
</dbReference>
<gene>
    <name evidence="1" type="ORF">ACFSJU_16920</name>
</gene>
<dbReference type="RefSeq" id="WP_255904581.1">
    <property type="nucleotide sequence ID" value="NZ_JAFMZO010000004.1"/>
</dbReference>
<accession>A0ABW4ZPP2</accession>
<dbReference type="InterPro" id="IPR015943">
    <property type="entry name" value="WD40/YVTN_repeat-like_dom_sf"/>
</dbReference>
<sequence length="338" mass="37378">MKALKIVCMKGYVLLVVSLVFVGSLSSQKTVAQTAVDTSLSRHPFVYAGEWDHRNPLQTIWIVKKGKVVWSYGIPIKDENGELQELGDVHQLSNGNILFSRKVGASEITPAKKIVWNYVAPKGTEIHTSQPIGKDKVLIMQNGFPAKLMIINKKSGKTEKELIIPTGGSKTAHGQFRHVRYTTAGTFLVAHMDMGKVVEYDGNGKSIWSVVAERPWAAIRLKNGNTLISGDNAAYAREVNAKGEVVWEFSQKDVPDILLGSVQECNRLANGNTVICNWIPNKIKDPKDWPTSVQILEVTPDKKVVWRVKSWSDPDLGPASAIQLLDEKGVAEKGELQR</sequence>
<name>A0ABW4ZPP2_9SPHI</name>
<protein>
    <submittedName>
        <fullName evidence="1">Uncharacterized protein</fullName>
    </submittedName>
</protein>
<dbReference type="InterPro" id="IPR011047">
    <property type="entry name" value="Quinoprotein_ADH-like_sf"/>
</dbReference>